<keyword evidence="7" id="KW-0735">Signal-anchor</keyword>
<feature type="region of interest" description="Disordered" evidence="12">
    <location>
        <begin position="607"/>
        <end position="646"/>
    </location>
</feature>
<evidence type="ECO:0000256" key="10">
    <source>
        <dbReference type="ARBA" id="ARBA00023136"/>
    </source>
</evidence>
<comment type="subcellular location">
    <subcellularLocation>
        <location evidence="2">Golgi apparatus membrane</location>
        <topology evidence="2">Single-pass type II membrane protein</topology>
    </subcellularLocation>
    <subcellularLocation>
        <location evidence="1">Membrane</location>
        <topology evidence="1">Multi-pass membrane protein</topology>
    </subcellularLocation>
</comment>
<evidence type="ECO:0000256" key="12">
    <source>
        <dbReference type="SAM" id="MobiDB-lite"/>
    </source>
</evidence>
<keyword evidence="10 13" id="KW-0472">Membrane</keyword>
<evidence type="ECO:0000313" key="14">
    <source>
        <dbReference type="EMBL" id="KAJ3585359.1"/>
    </source>
</evidence>
<dbReference type="InterPro" id="IPR008661">
    <property type="entry name" value="L6_membrane"/>
</dbReference>
<evidence type="ECO:0000256" key="4">
    <source>
        <dbReference type="ARBA" id="ARBA00008124"/>
    </source>
</evidence>
<sequence length="680" mass="74807">MCTTGCSRVIAICLYILAGVSIVCNIILFFPDFSPEFSKNDQITEEVKYMGGFIGGGILALIPAIHIHLTSSKGCCNNRCGMFLSIGFAAAGVAGAVYSLSAAGLGLAKGPYCEYVDPKTPTATGEWIRPFENSTGSYLEDKKLWGGCMKPEGVVEFNLTLFSILLFSAGVQLVLCLIQMVNGLFGCLCGTCAGDKGAVESREEGWRVQVMGPLRYRCPPLNIQPASPPLVSTSSQICRPHTHLMFLKTHKTASSTLINMIYRFGDQNELRFALPMGYLLGYPFEFNVHRIKGYRGPGGGKYDVMANHLRFNKAEINKVMHGDTFYFSILRNPLKLAESSFAYFRDICPAFRKAKSLGDFANNPSKFYNPHARNNHYARNLLWFDFGMDANVNFSEELAHRGEALIRKTFKLILLTEYFDQSMVLLRHALCWPLDAVVSFTLNAAIYKSPKDKGVDLSLTEAQREKLREWNALDWHLYQTFNRSFWEDVRRFGQERMDQEVALLRTRRDNLAHICLRNGGKRVEAQNIRDKGLRPYQCGSIRILGYELQPDLDNATAQICMKLIRPEMQYKELLDAKQFPKALSSTVESTTATDENEPVRIAALLRGSGGRASTSSGATGCGRASTSSGATGGGRASTSSGATGAAGRLPAVEPLVAAGRLPAVEPLVVEVPLVVPGPGL</sequence>
<evidence type="ECO:0000256" key="1">
    <source>
        <dbReference type="ARBA" id="ARBA00004141"/>
    </source>
</evidence>
<keyword evidence="8 13" id="KW-1133">Transmembrane helix</keyword>
<evidence type="ECO:0000256" key="13">
    <source>
        <dbReference type="SAM" id="Phobius"/>
    </source>
</evidence>
<feature type="transmembrane region" description="Helical" evidence="13">
    <location>
        <begin position="50"/>
        <end position="69"/>
    </location>
</feature>
<comment type="similarity">
    <text evidence="4">Belongs to the galactose-3-O-sulfotransferase family.</text>
</comment>
<evidence type="ECO:0000256" key="7">
    <source>
        <dbReference type="ARBA" id="ARBA00022968"/>
    </source>
</evidence>
<evidence type="ECO:0000256" key="6">
    <source>
        <dbReference type="ARBA" id="ARBA00022692"/>
    </source>
</evidence>
<feature type="transmembrane region" description="Helical" evidence="13">
    <location>
        <begin position="12"/>
        <end position="30"/>
    </location>
</feature>
<dbReference type="EMBL" id="JANIIK010000118">
    <property type="protein sequence ID" value="KAJ3585359.1"/>
    <property type="molecule type" value="Genomic_DNA"/>
</dbReference>
<dbReference type="PANTHER" id="PTHR14647">
    <property type="entry name" value="GALACTOSE-3-O-SULFOTRANSFERASE"/>
    <property type="match status" value="1"/>
</dbReference>
<organism evidence="14 15">
    <name type="scientific">Muraenolepis orangiensis</name>
    <name type="common">Patagonian moray cod</name>
    <dbReference type="NCBI Taxonomy" id="630683"/>
    <lineage>
        <taxon>Eukaryota</taxon>
        <taxon>Metazoa</taxon>
        <taxon>Chordata</taxon>
        <taxon>Craniata</taxon>
        <taxon>Vertebrata</taxon>
        <taxon>Euteleostomi</taxon>
        <taxon>Actinopterygii</taxon>
        <taxon>Neopterygii</taxon>
        <taxon>Teleostei</taxon>
        <taxon>Neoteleostei</taxon>
        <taxon>Acanthomorphata</taxon>
        <taxon>Zeiogadaria</taxon>
        <taxon>Gadariae</taxon>
        <taxon>Gadiformes</taxon>
        <taxon>Muraenolepidoidei</taxon>
        <taxon>Muraenolepididae</taxon>
        <taxon>Muraenolepis</taxon>
    </lineage>
</organism>
<feature type="compositionally biased region" description="Low complexity" evidence="12">
    <location>
        <begin position="636"/>
        <end position="646"/>
    </location>
</feature>
<gene>
    <name evidence="14" type="ORF">NHX12_014080</name>
</gene>
<keyword evidence="6 13" id="KW-0812">Transmembrane</keyword>
<keyword evidence="11" id="KW-0325">Glycoprotein</keyword>
<comment type="caution">
    <text evidence="14">The sequence shown here is derived from an EMBL/GenBank/DDBJ whole genome shotgun (WGS) entry which is preliminary data.</text>
</comment>
<dbReference type="GO" id="GO:0001733">
    <property type="term" value="F:galactosylceramide sulfotransferase activity"/>
    <property type="evidence" value="ECO:0007669"/>
    <property type="project" value="InterPro"/>
</dbReference>
<dbReference type="GO" id="GO:0009247">
    <property type="term" value="P:glycolipid biosynthetic process"/>
    <property type="evidence" value="ECO:0007669"/>
    <property type="project" value="InterPro"/>
</dbReference>
<name>A0A9Q0DBH4_9TELE</name>
<evidence type="ECO:0000256" key="3">
    <source>
        <dbReference type="ARBA" id="ARBA00006193"/>
    </source>
</evidence>
<keyword evidence="9" id="KW-0333">Golgi apparatus</keyword>
<dbReference type="GO" id="GO:0000139">
    <property type="term" value="C:Golgi membrane"/>
    <property type="evidence" value="ECO:0007669"/>
    <property type="project" value="UniProtKB-SubCell"/>
</dbReference>
<accession>A0A9Q0DBH4</accession>
<reference evidence="14" key="1">
    <citation type="submission" date="2022-07" db="EMBL/GenBank/DDBJ databases">
        <title>Chromosome-level genome of Muraenolepis orangiensis.</title>
        <authorList>
            <person name="Kim J."/>
        </authorList>
    </citation>
    <scope>NUCLEOTIDE SEQUENCE</scope>
    <source>
        <strain evidence="14">KU_S4_2022</strain>
        <tissue evidence="14">Muscle</tissue>
    </source>
</reference>
<dbReference type="Pfam" id="PF05805">
    <property type="entry name" value="L6_membrane"/>
    <property type="match status" value="1"/>
</dbReference>
<dbReference type="Gene3D" id="3.40.50.300">
    <property type="entry name" value="P-loop containing nucleotide triphosphate hydrolases"/>
    <property type="match status" value="1"/>
</dbReference>
<evidence type="ECO:0000256" key="11">
    <source>
        <dbReference type="ARBA" id="ARBA00023180"/>
    </source>
</evidence>
<dbReference type="Pfam" id="PF06990">
    <property type="entry name" value="Gal-3-0_sulfotr"/>
    <property type="match status" value="1"/>
</dbReference>
<dbReference type="Proteomes" id="UP001148018">
    <property type="component" value="Unassembled WGS sequence"/>
</dbReference>
<proteinExistence type="inferred from homology"/>
<keyword evidence="15" id="KW-1185">Reference proteome</keyword>
<dbReference type="AlphaFoldDB" id="A0A9Q0DBH4"/>
<evidence type="ECO:0008006" key="16">
    <source>
        <dbReference type="Google" id="ProtNLM"/>
    </source>
</evidence>
<evidence type="ECO:0000256" key="5">
    <source>
        <dbReference type="ARBA" id="ARBA00022679"/>
    </source>
</evidence>
<protein>
    <recommendedName>
        <fullName evidence="16">Galactose-3-O-sulfotransferase 4</fullName>
    </recommendedName>
</protein>
<comment type="similarity">
    <text evidence="3">Belongs to the L6 tetraspanin family.</text>
</comment>
<keyword evidence="5" id="KW-0808">Transferase</keyword>
<evidence type="ECO:0000313" key="15">
    <source>
        <dbReference type="Proteomes" id="UP001148018"/>
    </source>
</evidence>
<feature type="transmembrane region" description="Helical" evidence="13">
    <location>
        <begin position="81"/>
        <end position="101"/>
    </location>
</feature>
<evidence type="ECO:0000256" key="8">
    <source>
        <dbReference type="ARBA" id="ARBA00022989"/>
    </source>
</evidence>
<evidence type="ECO:0000256" key="2">
    <source>
        <dbReference type="ARBA" id="ARBA00004323"/>
    </source>
</evidence>
<dbReference type="PANTHER" id="PTHR14647:SF57">
    <property type="entry name" value="GALACTOSE-3-O-SULFOTRANSFERASE 4"/>
    <property type="match status" value="1"/>
</dbReference>
<dbReference type="InterPro" id="IPR027417">
    <property type="entry name" value="P-loop_NTPase"/>
</dbReference>
<dbReference type="OrthoDB" id="514299at2759"/>
<dbReference type="InterPro" id="IPR009729">
    <property type="entry name" value="Gal-3-0_sulfotransfrase"/>
</dbReference>
<evidence type="ECO:0000256" key="9">
    <source>
        <dbReference type="ARBA" id="ARBA00023034"/>
    </source>
</evidence>
<feature type="compositionally biased region" description="Low complexity" evidence="12">
    <location>
        <begin position="611"/>
        <end position="629"/>
    </location>
</feature>